<reference evidence="1" key="1">
    <citation type="journal article" date="2014" name="PLoS Genet.">
        <title>The Genome of Spironucleus salmonicida Highlights a Fish Pathogen Adapted to Fluctuating Environments.</title>
        <authorList>
            <person name="Xu F."/>
            <person name="Jerlstrom-Hultqvist J."/>
            <person name="Einarsson E."/>
            <person name="Astvaldsson A."/>
            <person name="Svard S.G."/>
            <person name="Andersson J.O."/>
        </authorList>
    </citation>
    <scope>NUCLEOTIDE SEQUENCE</scope>
</reference>
<accession>V6LFN7</accession>
<gene>
    <name evidence="1" type="ORF">SS50377_17833</name>
</gene>
<organism evidence="1">
    <name type="scientific">Spironucleus salmonicida</name>
    <dbReference type="NCBI Taxonomy" id="348837"/>
    <lineage>
        <taxon>Eukaryota</taxon>
        <taxon>Metamonada</taxon>
        <taxon>Diplomonadida</taxon>
        <taxon>Hexamitidae</taxon>
        <taxon>Hexamitinae</taxon>
        <taxon>Spironucleus</taxon>
    </lineage>
</organism>
<name>V6LFN7_9EUKA</name>
<dbReference type="EMBL" id="KI546159">
    <property type="protein sequence ID" value="EST42521.1"/>
    <property type="molecule type" value="Genomic_DNA"/>
</dbReference>
<sequence length="72" mass="7761">MALSSWQVNVASTCFVLNLMKAVDSVPEEALQRSWADSSGVSSSQTVDCCSCPTTWAVCSKQVSARTKLIIF</sequence>
<protein>
    <submittedName>
        <fullName evidence="1">Uncharacterized protein</fullName>
    </submittedName>
</protein>
<proteinExistence type="predicted"/>
<dbReference type="AlphaFoldDB" id="V6LFN7"/>
<evidence type="ECO:0000313" key="1">
    <source>
        <dbReference type="EMBL" id="EST42521.1"/>
    </source>
</evidence>